<dbReference type="OrthoDB" id="2843430at2"/>
<reference evidence="5 6" key="1">
    <citation type="submission" date="2016-10" db="EMBL/GenBank/DDBJ databases">
        <authorList>
            <person name="de Groot N.N."/>
        </authorList>
    </citation>
    <scope>NUCLEOTIDE SEQUENCE [LARGE SCALE GENOMIC DNA]</scope>
    <source>
        <strain evidence="5 6">DSM 12992</strain>
    </source>
</reference>
<accession>A0A1I1GT18</accession>
<evidence type="ECO:0000256" key="2">
    <source>
        <dbReference type="ARBA" id="ARBA00022670"/>
    </source>
</evidence>
<dbReference type="GO" id="GO:0006508">
    <property type="term" value="P:proteolysis"/>
    <property type="evidence" value="ECO:0007669"/>
    <property type="project" value="UniProtKB-KW"/>
</dbReference>
<dbReference type="InterPro" id="IPR054613">
    <property type="entry name" value="Peptidase_S78_dom"/>
</dbReference>
<dbReference type="STRING" id="119641.SAMN05421842_10158"/>
<gene>
    <name evidence="5" type="ORF">SAMN05421842_10158</name>
</gene>
<name>A0A1I1GT18_9CLOT</name>
<keyword evidence="2" id="KW-0645">Protease</keyword>
<evidence type="ECO:0000256" key="3">
    <source>
        <dbReference type="ARBA" id="ARBA00022801"/>
    </source>
</evidence>
<evidence type="ECO:0000313" key="5">
    <source>
        <dbReference type="EMBL" id="SFC14927.1"/>
    </source>
</evidence>
<organism evidence="5 6">
    <name type="scientific">Clostridium uliginosum</name>
    <dbReference type="NCBI Taxonomy" id="119641"/>
    <lineage>
        <taxon>Bacteria</taxon>
        <taxon>Bacillati</taxon>
        <taxon>Bacillota</taxon>
        <taxon>Clostridia</taxon>
        <taxon>Eubacteriales</taxon>
        <taxon>Clostridiaceae</taxon>
        <taxon>Clostridium</taxon>
    </lineage>
</organism>
<sequence>MEIRRLNDNTIHIAGYVNAVCRDSKEIRAFGKSFVEQVRPKVFEKALRKNNDVKLLYNHIENRCLGDTKTNVELYEDAIGLHINADIQDDEVRMDSDKGKLKGFSFGFNKLKDSWETIADGKERRYLEDIKLNEISLLSMTPAYSGTVVETRADGEESEILELRFIENKQEEIKETRKENNVDMSSVYDTELFLCKNL</sequence>
<dbReference type="RefSeq" id="WP_090087438.1">
    <property type="nucleotide sequence ID" value="NZ_FOMG01000001.1"/>
</dbReference>
<keyword evidence="3" id="KW-0378">Hydrolase</keyword>
<keyword evidence="6" id="KW-1185">Reference proteome</keyword>
<dbReference type="NCBIfam" id="TIGR01543">
    <property type="entry name" value="proheadase_HK97"/>
    <property type="match status" value="1"/>
</dbReference>
<dbReference type="AlphaFoldDB" id="A0A1I1GT18"/>
<dbReference type="EMBL" id="FOMG01000001">
    <property type="protein sequence ID" value="SFC14927.1"/>
    <property type="molecule type" value="Genomic_DNA"/>
</dbReference>
<protein>
    <recommendedName>
        <fullName evidence="4">Prohead serine protease domain-containing protein</fullName>
    </recommendedName>
</protein>
<proteinExistence type="predicted"/>
<feature type="domain" description="Prohead serine protease" evidence="4">
    <location>
        <begin position="4"/>
        <end position="153"/>
    </location>
</feature>
<evidence type="ECO:0000313" key="6">
    <source>
        <dbReference type="Proteomes" id="UP000199263"/>
    </source>
</evidence>
<dbReference type="Pfam" id="PF04586">
    <property type="entry name" value="Peptidase_S78"/>
    <property type="match status" value="1"/>
</dbReference>
<evidence type="ECO:0000256" key="1">
    <source>
        <dbReference type="ARBA" id="ARBA00022612"/>
    </source>
</evidence>
<dbReference type="GO" id="GO:0008233">
    <property type="term" value="F:peptidase activity"/>
    <property type="evidence" value="ECO:0007669"/>
    <property type="project" value="UniProtKB-KW"/>
</dbReference>
<dbReference type="InterPro" id="IPR006433">
    <property type="entry name" value="Prohead_protease"/>
</dbReference>
<dbReference type="Proteomes" id="UP000199263">
    <property type="component" value="Unassembled WGS sequence"/>
</dbReference>
<evidence type="ECO:0000259" key="4">
    <source>
        <dbReference type="Pfam" id="PF04586"/>
    </source>
</evidence>
<keyword evidence="1" id="KW-1188">Viral release from host cell</keyword>